<dbReference type="Gene3D" id="3.40.50.720">
    <property type="entry name" value="NAD(P)-binding Rossmann-like Domain"/>
    <property type="match status" value="1"/>
</dbReference>
<dbReference type="GO" id="GO:0016491">
    <property type="term" value="F:oxidoreductase activity"/>
    <property type="evidence" value="ECO:0007669"/>
    <property type="project" value="TreeGrafter"/>
</dbReference>
<dbReference type="PANTHER" id="PTHR43313">
    <property type="entry name" value="SHORT-CHAIN DEHYDROGENASE/REDUCTASE FAMILY 9C"/>
    <property type="match status" value="1"/>
</dbReference>
<evidence type="ECO:0000256" key="1">
    <source>
        <dbReference type="RuleBase" id="RU000363"/>
    </source>
</evidence>
<protein>
    <submittedName>
        <fullName evidence="3">Uncharacterized protein</fullName>
    </submittedName>
</protein>
<dbReference type="Pfam" id="PF00106">
    <property type="entry name" value="adh_short"/>
    <property type="match status" value="1"/>
</dbReference>
<comment type="similarity">
    <text evidence="1">Belongs to the short-chain dehydrogenases/reductases (SDR) family.</text>
</comment>
<dbReference type="PRINTS" id="PR00081">
    <property type="entry name" value="GDHRDH"/>
</dbReference>
<keyword evidence="2" id="KW-0732">Signal</keyword>
<dbReference type="InterPro" id="IPR020904">
    <property type="entry name" value="Sc_DH/Rdtase_CS"/>
</dbReference>
<name>A0A7D9H5M2_9GAMM</name>
<dbReference type="AlphaFoldDB" id="A0A7D9H5M2"/>
<dbReference type="InterPro" id="IPR036291">
    <property type="entry name" value="NAD(P)-bd_dom_sf"/>
</dbReference>
<dbReference type="InterPro" id="IPR002347">
    <property type="entry name" value="SDR_fam"/>
</dbReference>
<organism evidence="3">
    <name type="scientific">uncultured Woeseiaceae bacterium</name>
    <dbReference type="NCBI Taxonomy" id="1983305"/>
    <lineage>
        <taxon>Bacteria</taxon>
        <taxon>Pseudomonadati</taxon>
        <taxon>Pseudomonadota</taxon>
        <taxon>Gammaproteobacteria</taxon>
        <taxon>Woeseiales</taxon>
        <taxon>Woeseiaceae</taxon>
        <taxon>environmental samples</taxon>
    </lineage>
</organism>
<evidence type="ECO:0000313" key="3">
    <source>
        <dbReference type="EMBL" id="VUX55420.1"/>
    </source>
</evidence>
<dbReference type="PROSITE" id="PS00061">
    <property type="entry name" value="ADH_SHORT"/>
    <property type="match status" value="1"/>
</dbReference>
<dbReference type="SUPFAM" id="SSF51735">
    <property type="entry name" value="NAD(P)-binding Rossmann-fold domains"/>
    <property type="match status" value="1"/>
</dbReference>
<evidence type="ECO:0000256" key="2">
    <source>
        <dbReference type="SAM" id="SignalP"/>
    </source>
</evidence>
<sequence>MPYLLRNLFISIFLILPAGFSFADESVEQKAILVTGASTGIGRNLAETLAAEGHFVYAGARKQADLDELNAIENIQAIRLDVTVQKEIDAAVETIRNEGRGLYGLVNNAGVSVSGPLIEVEEDDMQFQMDVNLFGPYRVTKAFAPLIIESRGRITTIGSISGILAGTLYGPYSMSKHAIEAFADSLAAEMRKFDVQVSVVEPGNYNSRIVNSKLLRMKQRGHTSEGSLFKEEIDQLLARPADRSVYKEPDEVSAAVMHAFFDDNPKRRYMVVPNQREAEITIRQVIRELVQLNEGQVYTYDREALIAMLDEALAVSTH</sequence>
<dbReference type="EMBL" id="LR633967">
    <property type="protein sequence ID" value="VUX55420.1"/>
    <property type="molecule type" value="Genomic_DNA"/>
</dbReference>
<feature type="chain" id="PRO_5027951318" evidence="2">
    <location>
        <begin position="24"/>
        <end position="318"/>
    </location>
</feature>
<accession>A0A7D9H5M2</accession>
<dbReference type="GO" id="GO:0008202">
    <property type="term" value="P:steroid metabolic process"/>
    <property type="evidence" value="ECO:0007669"/>
    <property type="project" value="TreeGrafter"/>
</dbReference>
<reference evidence="3" key="1">
    <citation type="submission" date="2019-07" db="EMBL/GenBank/DDBJ databases">
        <authorList>
            <person name="Weber M."/>
            <person name="Kostadinov I."/>
            <person name="Kostadinov D I."/>
        </authorList>
    </citation>
    <scope>NUCLEOTIDE SEQUENCE</scope>
    <source>
        <strain evidence="3">Gfbio:sag-sample-m06:053724c1-46a9-4a36-b237-ea2bf867836b</strain>
    </source>
</reference>
<proteinExistence type="inferred from homology"/>
<dbReference type="PRINTS" id="PR00080">
    <property type="entry name" value="SDRFAMILY"/>
</dbReference>
<dbReference type="PANTHER" id="PTHR43313:SF1">
    <property type="entry name" value="3BETA-HYDROXYSTEROID DEHYDROGENASE DHS-16"/>
    <property type="match status" value="1"/>
</dbReference>
<gene>
    <name evidence="3" type="ORF">JTBM06_V1_20041</name>
</gene>
<dbReference type="CDD" id="cd05374">
    <property type="entry name" value="17beta-HSD-like_SDR_c"/>
    <property type="match status" value="1"/>
</dbReference>
<feature type="signal peptide" evidence="2">
    <location>
        <begin position="1"/>
        <end position="23"/>
    </location>
</feature>